<proteinExistence type="predicted"/>
<feature type="region of interest" description="Disordered" evidence="1">
    <location>
        <begin position="1"/>
        <end position="20"/>
    </location>
</feature>
<comment type="caution">
    <text evidence="2">The sequence shown here is derived from an EMBL/GenBank/DDBJ whole genome shotgun (WGS) entry which is preliminary data.</text>
</comment>
<dbReference type="EMBL" id="JACBYW010000001">
    <property type="protein sequence ID" value="NYH77248.1"/>
    <property type="molecule type" value="Genomic_DNA"/>
</dbReference>
<dbReference type="NCBIfam" id="TIGR02677">
    <property type="entry name" value="TIGR02677 family protein"/>
    <property type="match status" value="1"/>
</dbReference>
<evidence type="ECO:0000313" key="3">
    <source>
        <dbReference type="Proteomes" id="UP000548304"/>
    </source>
</evidence>
<dbReference type="InterPro" id="IPR013493">
    <property type="entry name" value="CHP02677"/>
</dbReference>
<sequence length="538" mass="59490">MNDEPDSGVSYRQRRSHQEGGAAVVDQEFGTFAHLTSPNAALYRRIMATFLNAKRRFTVHLRPEDVQEKLDNAPEVSVIAGALAQLVDWGNLRADPDTSRVTTVEDFHRARFLYQITRQGEATEQALTTYDETLGRRGALQTVALTDIAIQLRALLAFAGEADVDPAKVHLLLDSLVNRFSDLADNAQAFMSSLQRTIDLHDADADAFRAYKDRLIEYLERFVKDLVSTGAEIAGLLDSVGHAAVRRLLDVAAWREAEDAAPGADEGAERTAPRLEAFERGRVLWYERWQGFRAWFISDQHHPSQAKLLRSQARAAIPQLLQVVAALNERRVGRSDRTADFRTLARWFAQAPDEPSLHRLWRSAFGLSSARHLPADPDRNSTIESTTPWASAPPLPISPRLRKTGSYERRGRPNRVTDRSEQRRYLAELAAKETAETAAARAALATSQPTRLSDLGSLEPGAFQLFLGLLGDALAARTSGADTVRTSTSDGSMVIRLSLLDGAEQAEIHTPHGVFRGPEMLVEITDLTALDETEGRSA</sequence>
<dbReference type="Proteomes" id="UP000548304">
    <property type="component" value="Unassembled WGS sequence"/>
</dbReference>
<organism evidence="2 3">
    <name type="scientific">Actinopolyspora biskrensis</name>
    <dbReference type="NCBI Taxonomy" id="1470178"/>
    <lineage>
        <taxon>Bacteria</taxon>
        <taxon>Bacillati</taxon>
        <taxon>Actinomycetota</taxon>
        <taxon>Actinomycetes</taxon>
        <taxon>Actinopolysporales</taxon>
        <taxon>Actinopolysporaceae</taxon>
        <taxon>Actinopolyspora</taxon>
    </lineage>
</organism>
<dbReference type="Pfam" id="PF09660">
    <property type="entry name" value="DUF2397"/>
    <property type="match status" value="1"/>
</dbReference>
<evidence type="ECO:0000256" key="1">
    <source>
        <dbReference type="SAM" id="MobiDB-lite"/>
    </source>
</evidence>
<feature type="region of interest" description="Disordered" evidence="1">
    <location>
        <begin position="372"/>
        <end position="420"/>
    </location>
</feature>
<gene>
    <name evidence="2" type="ORF">FHR84_000562</name>
</gene>
<dbReference type="AlphaFoldDB" id="A0A852YTH8"/>
<protein>
    <submittedName>
        <fullName evidence="2">Uncharacterized protein (TIGR02677 family)</fullName>
    </submittedName>
</protein>
<feature type="compositionally biased region" description="Basic and acidic residues" evidence="1">
    <location>
        <begin position="405"/>
        <end position="420"/>
    </location>
</feature>
<evidence type="ECO:0000313" key="2">
    <source>
        <dbReference type="EMBL" id="NYH77248.1"/>
    </source>
</evidence>
<name>A0A852YTH8_9ACTN</name>
<keyword evidence="3" id="KW-1185">Reference proteome</keyword>
<dbReference type="RefSeq" id="WP_179533819.1">
    <property type="nucleotide sequence ID" value="NZ_JACBYW010000001.1"/>
</dbReference>
<reference evidence="2 3" key="1">
    <citation type="submission" date="2020-07" db="EMBL/GenBank/DDBJ databases">
        <title>Genomic Encyclopedia of Type Strains, Phase III (KMG-III): the genomes of soil and plant-associated and newly described type strains.</title>
        <authorList>
            <person name="Whitman W."/>
        </authorList>
    </citation>
    <scope>NUCLEOTIDE SEQUENCE [LARGE SCALE GENOMIC DNA]</scope>
    <source>
        <strain evidence="2 3">CECT 8576</strain>
    </source>
</reference>
<accession>A0A852YTH8</accession>